<name>A0A9J6GE75_HAELO</name>
<feature type="transmembrane region" description="Helical" evidence="6">
    <location>
        <begin position="100"/>
        <end position="118"/>
    </location>
</feature>
<feature type="region of interest" description="Disordered" evidence="5">
    <location>
        <begin position="737"/>
        <end position="758"/>
    </location>
</feature>
<dbReference type="GO" id="GO:0016020">
    <property type="term" value="C:membrane"/>
    <property type="evidence" value="ECO:0007669"/>
    <property type="project" value="UniProtKB-SubCell"/>
</dbReference>
<dbReference type="Gene3D" id="1.20.1250.20">
    <property type="entry name" value="MFS general substrate transporter like domains"/>
    <property type="match status" value="2"/>
</dbReference>
<evidence type="ECO:0000256" key="3">
    <source>
        <dbReference type="ARBA" id="ARBA00022989"/>
    </source>
</evidence>
<feature type="signal peptide" evidence="7">
    <location>
        <begin position="1"/>
        <end position="20"/>
    </location>
</feature>
<comment type="subcellular location">
    <subcellularLocation>
        <location evidence="1">Membrane</location>
        <topology evidence="1">Multi-pass membrane protein</topology>
    </subcellularLocation>
</comment>
<dbReference type="SUPFAM" id="SSF103473">
    <property type="entry name" value="MFS general substrate transporter"/>
    <property type="match status" value="1"/>
</dbReference>
<dbReference type="InterPro" id="IPR050382">
    <property type="entry name" value="MFS_Na/Anion_cotransporter"/>
</dbReference>
<dbReference type="Pfam" id="PF07690">
    <property type="entry name" value="MFS_1"/>
    <property type="match status" value="1"/>
</dbReference>
<gene>
    <name evidence="9" type="ORF">HPB48_018619</name>
</gene>
<evidence type="ECO:0000313" key="9">
    <source>
        <dbReference type="EMBL" id="KAH9373762.1"/>
    </source>
</evidence>
<dbReference type="PANTHER" id="PTHR11662:SF399">
    <property type="entry name" value="FI19708P1-RELATED"/>
    <property type="match status" value="1"/>
</dbReference>
<evidence type="ECO:0000256" key="7">
    <source>
        <dbReference type="SAM" id="SignalP"/>
    </source>
</evidence>
<reference evidence="9 10" key="1">
    <citation type="journal article" date="2020" name="Cell">
        <title>Large-Scale Comparative Analyses of Tick Genomes Elucidate Their Genetic Diversity and Vector Capacities.</title>
        <authorList>
            <consortium name="Tick Genome and Microbiome Consortium (TIGMIC)"/>
            <person name="Jia N."/>
            <person name="Wang J."/>
            <person name="Shi W."/>
            <person name="Du L."/>
            <person name="Sun Y."/>
            <person name="Zhan W."/>
            <person name="Jiang J.F."/>
            <person name="Wang Q."/>
            <person name="Zhang B."/>
            <person name="Ji P."/>
            <person name="Bell-Sakyi L."/>
            <person name="Cui X.M."/>
            <person name="Yuan T.T."/>
            <person name="Jiang B.G."/>
            <person name="Yang W.F."/>
            <person name="Lam T.T."/>
            <person name="Chang Q.C."/>
            <person name="Ding S.J."/>
            <person name="Wang X.J."/>
            <person name="Zhu J.G."/>
            <person name="Ruan X.D."/>
            <person name="Zhao L."/>
            <person name="Wei J.T."/>
            <person name="Ye R.Z."/>
            <person name="Que T.C."/>
            <person name="Du C.H."/>
            <person name="Zhou Y.H."/>
            <person name="Cheng J.X."/>
            <person name="Dai P.F."/>
            <person name="Guo W.B."/>
            <person name="Han X.H."/>
            <person name="Huang E.J."/>
            <person name="Li L.F."/>
            <person name="Wei W."/>
            <person name="Gao Y.C."/>
            <person name="Liu J.Z."/>
            <person name="Shao H.Z."/>
            <person name="Wang X."/>
            <person name="Wang C.C."/>
            <person name="Yang T.C."/>
            <person name="Huo Q.B."/>
            <person name="Li W."/>
            <person name="Chen H.Y."/>
            <person name="Chen S.E."/>
            <person name="Zhou L.G."/>
            <person name="Ni X.B."/>
            <person name="Tian J.H."/>
            <person name="Sheng Y."/>
            <person name="Liu T."/>
            <person name="Pan Y.S."/>
            <person name="Xia L.Y."/>
            <person name="Li J."/>
            <person name="Zhao F."/>
            <person name="Cao W.C."/>
        </authorList>
    </citation>
    <scope>NUCLEOTIDE SEQUENCE [LARGE SCALE GENOMIC DNA]</scope>
    <source>
        <strain evidence="9">HaeL-2018</strain>
    </source>
</reference>
<dbReference type="Proteomes" id="UP000821853">
    <property type="component" value="Chromosome 4"/>
</dbReference>
<keyword evidence="2 6" id="KW-0812">Transmembrane</keyword>
<evidence type="ECO:0000256" key="5">
    <source>
        <dbReference type="SAM" id="MobiDB-lite"/>
    </source>
</evidence>
<dbReference type="AlphaFoldDB" id="A0A9J6GE75"/>
<organism evidence="9 10">
    <name type="scientific">Haemaphysalis longicornis</name>
    <name type="common">Bush tick</name>
    <dbReference type="NCBI Taxonomy" id="44386"/>
    <lineage>
        <taxon>Eukaryota</taxon>
        <taxon>Metazoa</taxon>
        <taxon>Ecdysozoa</taxon>
        <taxon>Arthropoda</taxon>
        <taxon>Chelicerata</taxon>
        <taxon>Arachnida</taxon>
        <taxon>Acari</taxon>
        <taxon>Parasitiformes</taxon>
        <taxon>Ixodida</taxon>
        <taxon>Ixodoidea</taxon>
        <taxon>Ixodidae</taxon>
        <taxon>Haemaphysalinae</taxon>
        <taxon>Haemaphysalis</taxon>
    </lineage>
</organism>
<feature type="transmembrane region" description="Helical" evidence="6">
    <location>
        <begin position="163"/>
        <end position="185"/>
    </location>
</feature>
<feature type="chain" id="PRO_5039931695" description="Egal-1 winged helix domain-containing protein" evidence="7">
    <location>
        <begin position="21"/>
        <end position="948"/>
    </location>
</feature>
<dbReference type="GO" id="GO:0022857">
    <property type="term" value="F:transmembrane transporter activity"/>
    <property type="evidence" value="ECO:0007669"/>
    <property type="project" value="InterPro"/>
</dbReference>
<evidence type="ECO:0000259" key="8">
    <source>
        <dbReference type="Pfam" id="PF23713"/>
    </source>
</evidence>
<evidence type="ECO:0000256" key="4">
    <source>
        <dbReference type="ARBA" id="ARBA00023136"/>
    </source>
</evidence>
<evidence type="ECO:0000256" key="6">
    <source>
        <dbReference type="SAM" id="Phobius"/>
    </source>
</evidence>
<feature type="compositionally biased region" description="Polar residues" evidence="5">
    <location>
        <begin position="737"/>
        <end position="746"/>
    </location>
</feature>
<dbReference type="InterPro" id="IPR011701">
    <property type="entry name" value="MFS"/>
</dbReference>
<keyword evidence="7" id="KW-0732">Signal</keyword>
<dbReference type="EMBL" id="JABSTR010000006">
    <property type="protein sequence ID" value="KAH9373762.1"/>
    <property type="molecule type" value="Genomic_DNA"/>
</dbReference>
<dbReference type="InterPro" id="IPR056589">
    <property type="entry name" value="WH_Egal-1"/>
</dbReference>
<dbReference type="VEuPathDB" id="VectorBase:HLOH_065552"/>
<sequence length="948" mass="104849">MLFMISLGVFLVYSMRVNLSVTIIAMVNSAATHGNQSKVIVAECPVTPGNGSSHSNDTDLPTGEFLWDEVTQGYVLNAFFYGYIVTQIPGGWLSEVLDPAWVFAGGIGITSLLTLCTAPMARASLAGFLVLRVLEGISEGVTYPSMYALLARWSPVAERSMMAGVSNAGSLLGTVVTLPVAAVLCKVRLCGGMALGLLSDGSWSFYTLLTELPSYLSNVLHVDIQKNGYLNSSIYLGQAVVALACGYGADRLRKRNVLGITTIRKTFETVGLLAVGAGLVGVTFAHCNWVIAYTMLLLSNTCAGILYGGETFYPLTWHQTLRASRIFFLFLLLAYVRLPPIMSSIEKQCLLYFNNAIQSEKQDELAPVCIADLTGYLASAHVSIRRHIKSIYNGDIAEFLRRFPEAFQLDKNNQVHLTSDIIRIHGVEALEDMSVEFFRNKLKSLNAFHHSAVSLMALRKSIGDAPVGVQSFINKNYPGKDLKRFLLTHPDVFGISNSGNVYLQGEAPKLPLETCGFQDYWSADAGAIDVDLSKDEADAVHFFRRVLNSPGIELQSCSVDSLFAQVCEAPDNVQRFLRSNYTELNFLDFFRAHKSAFAISSDSPPMMPDGIDQPQSDNEDFSTLQLPKNDYTDTQVEAAWEPPSHVQGGSTNAVAAALKFFSEVIGTRNQQGSPVHVSQLRERLADAPLIVFSYFSSEYPYDKFEKFFLDHADQFCIDSAGNIELPASARNQAPVVSNGEVHSSPSMPEGNGEENAGTWHPRNIQLEKQLERFFLDLFHLASTYGVRVVKPETALEISQCLNRRLTGYLSEHYGKNVAQFFQHYQNRFRPKVQGALSKTYTKDTFKSFFLKSPNKFAMSKSKNVYLSAGAGSAKRDSSDADEYDFESASENTHEASALEFFVDLMKVLHVNACPVPINMLQENLLKASTYVKDYFEETYPQGKFIKFS</sequence>
<feature type="domain" description="Egal-1 winged helix" evidence="8">
    <location>
        <begin position="348"/>
        <end position="419"/>
    </location>
</feature>
<accession>A0A9J6GE75</accession>
<dbReference type="InterPro" id="IPR036259">
    <property type="entry name" value="MFS_trans_sf"/>
</dbReference>
<evidence type="ECO:0000313" key="10">
    <source>
        <dbReference type="Proteomes" id="UP000821853"/>
    </source>
</evidence>
<evidence type="ECO:0000256" key="1">
    <source>
        <dbReference type="ARBA" id="ARBA00004141"/>
    </source>
</evidence>
<dbReference type="Pfam" id="PF23713">
    <property type="entry name" value="WHD_Egal"/>
    <property type="match status" value="1"/>
</dbReference>
<protein>
    <recommendedName>
        <fullName evidence="8">Egal-1 winged helix domain-containing protein</fullName>
    </recommendedName>
</protein>
<keyword evidence="3 6" id="KW-1133">Transmembrane helix</keyword>
<keyword evidence="4 6" id="KW-0472">Membrane</keyword>
<comment type="caution">
    <text evidence="9">The sequence shown here is derived from an EMBL/GenBank/DDBJ whole genome shotgun (WGS) entry which is preliminary data.</text>
</comment>
<keyword evidence="10" id="KW-1185">Reference proteome</keyword>
<proteinExistence type="predicted"/>
<dbReference type="OrthoDB" id="2985014at2759"/>
<dbReference type="GO" id="GO:0006820">
    <property type="term" value="P:monoatomic anion transport"/>
    <property type="evidence" value="ECO:0007669"/>
    <property type="project" value="TreeGrafter"/>
</dbReference>
<dbReference type="PANTHER" id="PTHR11662">
    <property type="entry name" value="SOLUTE CARRIER FAMILY 17"/>
    <property type="match status" value="1"/>
</dbReference>
<feature type="transmembrane region" description="Helical" evidence="6">
    <location>
        <begin position="270"/>
        <end position="291"/>
    </location>
</feature>
<evidence type="ECO:0000256" key="2">
    <source>
        <dbReference type="ARBA" id="ARBA00022692"/>
    </source>
</evidence>